<keyword evidence="5 9" id="KW-0874">Quinone</keyword>
<dbReference type="PROSITE" id="PS00535">
    <property type="entry name" value="COMPLEX1_49K"/>
    <property type="match status" value="1"/>
</dbReference>
<accession>A0A4Y5Z6J2</accession>
<evidence type="ECO:0000256" key="1">
    <source>
        <dbReference type="ARBA" id="ARBA00002378"/>
    </source>
</evidence>
<feature type="domain" description="NADH-quinone oxidoreductase subunit D" evidence="11">
    <location>
        <begin position="192"/>
        <end position="417"/>
    </location>
</feature>
<dbReference type="Proteomes" id="UP000316093">
    <property type="component" value="Chromosome"/>
</dbReference>
<name>A0A4Y5Z6J2_9GAMM</name>
<dbReference type="EC" id="7.1.1.-" evidence="9"/>
<evidence type="ECO:0000256" key="4">
    <source>
        <dbReference type="ARBA" id="ARBA00022475"/>
    </source>
</evidence>
<dbReference type="GO" id="GO:0048038">
    <property type="term" value="F:quinone binding"/>
    <property type="evidence" value="ECO:0007669"/>
    <property type="project" value="UniProtKB-KW"/>
</dbReference>
<evidence type="ECO:0000256" key="8">
    <source>
        <dbReference type="ARBA" id="ARBA00023075"/>
    </source>
</evidence>
<dbReference type="Pfam" id="PF00346">
    <property type="entry name" value="Complex1_49kDa"/>
    <property type="match status" value="2"/>
</dbReference>
<evidence type="ECO:0000256" key="3">
    <source>
        <dbReference type="ARBA" id="ARBA00022448"/>
    </source>
</evidence>
<comment type="similarity">
    <text evidence="2 9 10">Belongs to the complex I 49 kDa subunit family.</text>
</comment>
<keyword evidence="9" id="KW-0472">Membrane</keyword>
<dbReference type="InterPro" id="IPR029014">
    <property type="entry name" value="NiFe-Hase_large"/>
</dbReference>
<keyword evidence="8 9" id="KW-0830">Ubiquinone</keyword>
<dbReference type="NCBIfam" id="NF004739">
    <property type="entry name" value="PRK06075.1"/>
    <property type="match status" value="1"/>
</dbReference>
<feature type="domain" description="NADH-quinone oxidoreductase subunit D" evidence="11">
    <location>
        <begin position="120"/>
        <end position="168"/>
    </location>
</feature>
<keyword evidence="13" id="KW-1185">Reference proteome</keyword>
<keyword evidence="7 9" id="KW-0520">NAD</keyword>
<dbReference type="InterPro" id="IPR014029">
    <property type="entry name" value="NADH_UbQ_OxRdtase_49kDa_CS"/>
</dbReference>
<dbReference type="GO" id="GO:0050136">
    <property type="term" value="F:NADH dehydrogenase (quinone) (non-electrogenic) activity"/>
    <property type="evidence" value="ECO:0007669"/>
    <property type="project" value="UniProtKB-UniRule"/>
</dbReference>
<evidence type="ECO:0000256" key="10">
    <source>
        <dbReference type="RuleBase" id="RU003685"/>
    </source>
</evidence>
<dbReference type="Gene3D" id="1.10.645.10">
    <property type="entry name" value="Cytochrome-c3 Hydrogenase, chain B"/>
    <property type="match status" value="1"/>
</dbReference>
<dbReference type="HAMAP" id="MF_01358">
    <property type="entry name" value="NDH1_NuoD"/>
    <property type="match status" value="1"/>
</dbReference>
<dbReference type="InterPro" id="IPR022885">
    <property type="entry name" value="NDH1_su_D/H"/>
</dbReference>
<evidence type="ECO:0000256" key="6">
    <source>
        <dbReference type="ARBA" id="ARBA00022967"/>
    </source>
</evidence>
<evidence type="ECO:0000259" key="11">
    <source>
        <dbReference type="Pfam" id="PF00346"/>
    </source>
</evidence>
<dbReference type="PANTHER" id="PTHR11993">
    <property type="entry name" value="NADH-UBIQUINONE OXIDOREDUCTASE 49 KDA SUBUNIT"/>
    <property type="match status" value="1"/>
</dbReference>
<evidence type="ECO:0000256" key="7">
    <source>
        <dbReference type="ARBA" id="ARBA00023027"/>
    </source>
</evidence>
<dbReference type="KEGG" id="lpy:FIV34_13445"/>
<sequence length="417" mass="47652">MEEIRNYTMNFGPQHPAAHGVLRLVLEMDGETIVRADPHIGLLHRGTEKLAESKPFNQSIGYMDRLDYVSMMCNEHAYVRAIENLMGIEAPVRAQYIRTMFDEITRILNHLMWVGSNALDLGAMAVFLYAFREREELMDVYEAVSGARMHATYYRPGGVYRDLPEQMPQYRESPWHKGGDLKRLNNWREGSMLDYLTEFTNDFPARVDEYELLLTNNRIWKQRTVGIGIVSPEKAQAWGMTGAMLRGSGIAWDLRKKQPYAAYEHMDFDVPVGVNGDCYDRYLVRVEEMRQSNRIIRQCVDWLKANPGPVMVQNYKVAPPSRVEMKNDMEALIHHFKLFTEGYGVPAGETYAAVEAPKGEFGCYLVSDGANKPFRVHLRAPGFAHLSSMDAFVRGHMLADVVAMIGTYDLVFGEVDR</sequence>
<comment type="function">
    <text evidence="1 9">NDH-1 shuttles electrons from NADH, via FMN and iron-sulfur (Fe-S) centers, to quinones in the respiratory chain. The immediate electron acceptor for the enzyme in this species is believed to be ubiquinone. Couples the redox reaction to proton translocation (for every two electrons transferred, four hydrogen ions are translocated across the cytoplasmic membrane), and thus conserves the redox energy in a proton gradient.</text>
</comment>
<protein>
    <recommendedName>
        <fullName evidence="9">NADH-quinone oxidoreductase subunit D</fullName>
        <ecNumber evidence="9">7.1.1.-</ecNumber>
    </recommendedName>
    <alternativeName>
        <fullName evidence="9">NADH dehydrogenase I subunit D</fullName>
    </alternativeName>
    <alternativeName>
        <fullName evidence="9">NDH-1 subunit D</fullName>
    </alternativeName>
</protein>
<organism evidence="12 13">
    <name type="scientific">Luteibacter pinisoli</name>
    <dbReference type="NCBI Taxonomy" id="2589080"/>
    <lineage>
        <taxon>Bacteria</taxon>
        <taxon>Pseudomonadati</taxon>
        <taxon>Pseudomonadota</taxon>
        <taxon>Gammaproteobacteria</taxon>
        <taxon>Lysobacterales</taxon>
        <taxon>Rhodanobacteraceae</taxon>
        <taxon>Luteibacter</taxon>
    </lineage>
</organism>
<keyword evidence="6 9" id="KW-1278">Translocase</keyword>
<gene>
    <name evidence="9" type="primary">nuoD</name>
    <name evidence="12" type="ORF">FIV34_13445</name>
</gene>
<keyword evidence="12" id="KW-0560">Oxidoreductase</keyword>
<evidence type="ECO:0000313" key="12">
    <source>
        <dbReference type="EMBL" id="QDE40149.1"/>
    </source>
</evidence>
<dbReference type="OrthoDB" id="9801496at2"/>
<comment type="subunit">
    <text evidence="9">NDH-1 is composed of 14 different subunits. Subunits NuoB, C, D, E, F, and G constitute the peripheral sector of the complex.</text>
</comment>
<dbReference type="PANTHER" id="PTHR11993:SF10">
    <property type="entry name" value="NADH DEHYDROGENASE [UBIQUINONE] IRON-SULFUR PROTEIN 2, MITOCHONDRIAL"/>
    <property type="match status" value="1"/>
</dbReference>
<dbReference type="EMBL" id="CP041046">
    <property type="protein sequence ID" value="QDE40149.1"/>
    <property type="molecule type" value="Genomic_DNA"/>
</dbReference>
<dbReference type="AlphaFoldDB" id="A0A4Y5Z6J2"/>
<evidence type="ECO:0000256" key="5">
    <source>
        <dbReference type="ARBA" id="ARBA00022719"/>
    </source>
</evidence>
<evidence type="ECO:0000256" key="9">
    <source>
        <dbReference type="HAMAP-Rule" id="MF_01358"/>
    </source>
</evidence>
<dbReference type="GO" id="GO:0051287">
    <property type="term" value="F:NAD binding"/>
    <property type="evidence" value="ECO:0007669"/>
    <property type="project" value="InterPro"/>
</dbReference>
<dbReference type="InterPro" id="IPR001135">
    <property type="entry name" value="NADH_Q_OxRdtase_suD"/>
</dbReference>
<dbReference type="FunFam" id="1.10.645.10:FF:000005">
    <property type="entry name" value="NADH-quinone oxidoreductase subunit D"/>
    <property type="match status" value="1"/>
</dbReference>
<proteinExistence type="inferred from homology"/>
<dbReference type="SUPFAM" id="SSF56762">
    <property type="entry name" value="HydB/Nqo4-like"/>
    <property type="match status" value="1"/>
</dbReference>
<comment type="subcellular location">
    <subcellularLocation>
        <location evidence="9">Cell membrane</location>
        <topology evidence="9">Peripheral membrane protein</topology>
        <orientation evidence="9">Cytoplasmic side</orientation>
    </subcellularLocation>
</comment>
<reference evidence="12 13" key="1">
    <citation type="submission" date="2019-06" db="EMBL/GenBank/DDBJ databases">
        <title>A complete genome sequence for Luteibacter pinisoli MAH-14.</title>
        <authorList>
            <person name="Baltrus D.A."/>
        </authorList>
    </citation>
    <scope>NUCLEOTIDE SEQUENCE [LARGE SCALE GENOMIC DNA]</scope>
    <source>
        <strain evidence="12 13">MAH-14</strain>
    </source>
</reference>
<keyword evidence="3 9" id="KW-0813">Transport</keyword>
<evidence type="ECO:0000313" key="13">
    <source>
        <dbReference type="Proteomes" id="UP000316093"/>
    </source>
</evidence>
<dbReference type="GO" id="GO:0005886">
    <property type="term" value="C:plasma membrane"/>
    <property type="evidence" value="ECO:0007669"/>
    <property type="project" value="UniProtKB-SubCell"/>
</dbReference>
<keyword evidence="4 9" id="KW-1003">Cell membrane</keyword>
<comment type="catalytic activity">
    <reaction evidence="9">
        <text>a quinone + NADH + 5 H(+)(in) = a quinol + NAD(+) + 4 H(+)(out)</text>
        <dbReference type="Rhea" id="RHEA:57888"/>
        <dbReference type="ChEBI" id="CHEBI:15378"/>
        <dbReference type="ChEBI" id="CHEBI:24646"/>
        <dbReference type="ChEBI" id="CHEBI:57540"/>
        <dbReference type="ChEBI" id="CHEBI:57945"/>
        <dbReference type="ChEBI" id="CHEBI:132124"/>
    </reaction>
</comment>
<dbReference type="NCBIfam" id="TIGR01962">
    <property type="entry name" value="NuoD"/>
    <property type="match status" value="1"/>
</dbReference>
<evidence type="ECO:0000256" key="2">
    <source>
        <dbReference type="ARBA" id="ARBA00005769"/>
    </source>
</evidence>